<gene>
    <name evidence="2" type="ORF">SAMN04488060_2631</name>
</gene>
<dbReference type="Proteomes" id="UP000199331">
    <property type="component" value="Unassembled WGS sequence"/>
</dbReference>
<evidence type="ECO:0000256" key="1">
    <source>
        <dbReference type="SAM" id="SignalP"/>
    </source>
</evidence>
<dbReference type="STRING" id="604088.SAMN04488060_2631"/>
<dbReference type="RefSeq" id="WP_090482613.1">
    <property type="nucleotide sequence ID" value="NZ_FOWZ01000004.1"/>
</dbReference>
<evidence type="ECO:0000313" key="3">
    <source>
        <dbReference type="Proteomes" id="UP000199331"/>
    </source>
</evidence>
<feature type="chain" id="PRO_5011538846" description="Lipoprotein" evidence="1">
    <location>
        <begin position="27"/>
        <end position="210"/>
    </location>
</feature>
<sequence length="210" mass="22586">MKKATLLLAAASAALAGCATTTPSYPATLSFDRTDCADAPETVTAVSLTPDKDKKIWVLDNELSASGPCLVRNGSSGPYMVFALPDPSRAKMVELGAALDFARVVSPQVVLLDADGVETRAFTRDQYMFRPGLLSVQFVPQENERYALVTVDPEPIGESHDTIVAGTATTTIYTGFGASNWRSGHEAMMSRGFSYEGPIRALVYRPDKEK</sequence>
<reference evidence="3" key="1">
    <citation type="submission" date="2016-10" db="EMBL/GenBank/DDBJ databases">
        <authorList>
            <person name="Varghese N."/>
            <person name="Submissions S."/>
        </authorList>
    </citation>
    <scope>NUCLEOTIDE SEQUENCE [LARGE SCALE GENOMIC DNA]</scope>
    <source>
        <strain evidence="3">CGMCC 1.7715</strain>
    </source>
</reference>
<accession>A0A1I5PUU6</accession>
<evidence type="ECO:0008006" key="4">
    <source>
        <dbReference type="Google" id="ProtNLM"/>
    </source>
</evidence>
<dbReference type="OrthoDB" id="7209614at2"/>
<proteinExistence type="predicted"/>
<dbReference type="PROSITE" id="PS51257">
    <property type="entry name" value="PROKAR_LIPOPROTEIN"/>
    <property type="match status" value="1"/>
</dbReference>
<dbReference type="EMBL" id="FOWZ01000004">
    <property type="protein sequence ID" value="SFP37406.1"/>
    <property type="molecule type" value="Genomic_DNA"/>
</dbReference>
<dbReference type="AlphaFoldDB" id="A0A1I5PUU6"/>
<name>A0A1I5PUU6_9SPHN</name>
<evidence type="ECO:0000313" key="2">
    <source>
        <dbReference type="EMBL" id="SFP37406.1"/>
    </source>
</evidence>
<feature type="signal peptide" evidence="1">
    <location>
        <begin position="1"/>
        <end position="26"/>
    </location>
</feature>
<protein>
    <recommendedName>
        <fullName evidence="4">Lipoprotein</fullName>
    </recommendedName>
</protein>
<keyword evidence="1" id="KW-0732">Signal</keyword>
<keyword evidence="3" id="KW-1185">Reference proteome</keyword>
<organism evidence="2 3">
    <name type="scientific">Qipengyuania nanhaisediminis</name>
    <dbReference type="NCBI Taxonomy" id="604088"/>
    <lineage>
        <taxon>Bacteria</taxon>
        <taxon>Pseudomonadati</taxon>
        <taxon>Pseudomonadota</taxon>
        <taxon>Alphaproteobacteria</taxon>
        <taxon>Sphingomonadales</taxon>
        <taxon>Erythrobacteraceae</taxon>
        <taxon>Qipengyuania</taxon>
    </lineage>
</organism>